<keyword evidence="1" id="KW-0812">Transmembrane</keyword>
<accession>A0A1F6C1J0</accession>
<dbReference type="AlphaFoldDB" id="A0A1F6C1J0"/>
<keyword evidence="1" id="KW-1133">Transmembrane helix</keyword>
<gene>
    <name evidence="2" type="ORF">A2841_01455</name>
</gene>
<dbReference type="Proteomes" id="UP000178249">
    <property type="component" value="Unassembled WGS sequence"/>
</dbReference>
<name>A0A1F6C1J0_9BACT</name>
<sequence>MSKGGVIVLLGFLSAFLPFTGFPATTKTLLALLCGALIMVFGFLARQERLWLLRTLSGEHKTDAYAENGASYAETTPSKI</sequence>
<dbReference type="EMBL" id="MFKP01000054">
    <property type="protein sequence ID" value="OGG43066.1"/>
    <property type="molecule type" value="Genomic_DNA"/>
</dbReference>
<evidence type="ECO:0000256" key="1">
    <source>
        <dbReference type="SAM" id="Phobius"/>
    </source>
</evidence>
<organism evidence="2 3">
    <name type="scientific">Candidatus Kaiserbacteria bacterium RIFCSPHIGHO2_01_FULL_48_10</name>
    <dbReference type="NCBI Taxonomy" id="1798476"/>
    <lineage>
        <taxon>Bacteria</taxon>
        <taxon>Candidatus Kaiseribacteriota</taxon>
    </lineage>
</organism>
<proteinExistence type="predicted"/>
<keyword evidence="1" id="KW-0472">Membrane</keyword>
<evidence type="ECO:0000313" key="2">
    <source>
        <dbReference type="EMBL" id="OGG43066.1"/>
    </source>
</evidence>
<protein>
    <submittedName>
        <fullName evidence="2">Uncharacterized protein</fullName>
    </submittedName>
</protein>
<evidence type="ECO:0000313" key="3">
    <source>
        <dbReference type="Proteomes" id="UP000178249"/>
    </source>
</evidence>
<feature type="transmembrane region" description="Helical" evidence="1">
    <location>
        <begin position="28"/>
        <end position="45"/>
    </location>
</feature>
<reference evidence="2 3" key="1">
    <citation type="journal article" date="2016" name="Nat. Commun.">
        <title>Thousands of microbial genomes shed light on interconnected biogeochemical processes in an aquifer system.</title>
        <authorList>
            <person name="Anantharaman K."/>
            <person name="Brown C.T."/>
            <person name="Hug L.A."/>
            <person name="Sharon I."/>
            <person name="Castelle C.J."/>
            <person name="Probst A.J."/>
            <person name="Thomas B.C."/>
            <person name="Singh A."/>
            <person name="Wilkins M.J."/>
            <person name="Karaoz U."/>
            <person name="Brodie E.L."/>
            <person name="Williams K.H."/>
            <person name="Hubbard S.S."/>
            <person name="Banfield J.F."/>
        </authorList>
    </citation>
    <scope>NUCLEOTIDE SEQUENCE [LARGE SCALE GENOMIC DNA]</scope>
</reference>
<comment type="caution">
    <text evidence="2">The sequence shown here is derived from an EMBL/GenBank/DDBJ whole genome shotgun (WGS) entry which is preliminary data.</text>
</comment>